<dbReference type="Proteomes" id="UP000092666">
    <property type="component" value="Unassembled WGS sequence"/>
</dbReference>
<dbReference type="OrthoDB" id="5419315at2759"/>
<evidence type="ECO:0000313" key="2">
    <source>
        <dbReference type="EMBL" id="OCF31723.1"/>
    </source>
</evidence>
<dbReference type="STRING" id="1296120.A0A1B9GL72"/>
<sequence>MSDIHDPSASTSNTPEARPNDGSSSSTPSNRIEQNIAIDAVGTQPVTGYPPATQHQHLNHLSAIDFSNLDSLLSAANNNSIETSGLTPPFLPTSLDDLFVQMPNWLLNSNIGVDAPVTSQASIQPFDDSLQPAPSSQQNGVDVVFDQSNSLVSYQPASAWASSSNTAISKSDHPIDIIRQPDALAAYFPSPEQRHLFRHFVNETAPDLLVTPVPPSNNPWLTHFANLALGQASGTDVAHDAFRLALLSLASFDMGMKMDSTLRCKEENAMYALSEEHRTSAMNILEMGKIVGKAPVQVEGDSNSADLTLGVAIALGIRDRLAGTQDWEKPIALGTQVVLDHQGPAKYIAESPTKERRFLVEQMACIEMLGMMTIFYAPTILAWDNDWLFDVPSGGSSASDIWLGQTYAANMCQGDQSRQIEFLKSGNAEFNFPAVTAKIQEMDRALTDRGDRLLREVQSLRVEELSSRALRGIRTLLPCMEISLIAGDLCQADMNQEHIQSKVSAVLDTVEEAISQGMYAG</sequence>
<evidence type="ECO:0008006" key="4">
    <source>
        <dbReference type="Google" id="ProtNLM"/>
    </source>
</evidence>
<gene>
    <name evidence="2" type="ORF">I316_06530</name>
</gene>
<accession>A0A1B9GL72</accession>
<dbReference type="Pfam" id="PF11951">
    <property type="entry name" value="Fungal_trans_2"/>
    <property type="match status" value="1"/>
</dbReference>
<dbReference type="InterPro" id="IPR021858">
    <property type="entry name" value="Fun_TF"/>
</dbReference>
<organism evidence="2 3">
    <name type="scientific">Kwoniella heveanensis BCC8398</name>
    <dbReference type="NCBI Taxonomy" id="1296120"/>
    <lineage>
        <taxon>Eukaryota</taxon>
        <taxon>Fungi</taxon>
        <taxon>Dikarya</taxon>
        <taxon>Basidiomycota</taxon>
        <taxon>Agaricomycotina</taxon>
        <taxon>Tremellomycetes</taxon>
        <taxon>Tremellales</taxon>
        <taxon>Cryptococcaceae</taxon>
        <taxon>Kwoniella</taxon>
    </lineage>
</organism>
<keyword evidence="3" id="KW-1185">Reference proteome</keyword>
<feature type="region of interest" description="Disordered" evidence="1">
    <location>
        <begin position="1"/>
        <end position="31"/>
    </location>
</feature>
<reference evidence="3" key="2">
    <citation type="submission" date="2013-12" db="EMBL/GenBank/DDBJ databases">
        <title>Evolution of pathogenesis and genome organization in the Tremellales.</title>
        <authorList>
            <person name="Cuomo C."/>
            <person name="Litvintseva A."/>
            <person name="Heitman J."/>
            <person name="Chen Y."/>
            <person name="Sun S."/>
            <person name="Springer D."/>
            <person name="Dromer F."/>
            <person name="Young S."/>
            <person name="Zeng Q."/>
            <person name="Chapman S."/>
            <person name="Gujja S."/>
            <person name="Saif S."/>
            <person name="Birren B."/>
        </authorList>
    </citation>
    <scope>NUCLEOTIDE SEQUENCE [LARGE SCALE GENOMIC DNA]</scope>
    <source>
        <strain evidence="3">BCC8398</strain>
    </source>
</reference>
<name>A0A1B9GL72_9TREE</name>
<protein>
    <recommendedName>
        <fullName evidence="4">Transcription factor domain-containing protein</fullName>
    </recommendedName>
</protein>
<evidence type="ECO:0000256" key="1">
    <source>
        <dbReference type="SAM" id="MobiDB-lite"/>
    </source>
</evidence>
<reference evidence="2 3" key="1">
    <citation type="submission" date="2013-07" db="EMBL/GenBank/DDBJ databases">
        <title>The Genome Sequence of Cryptococcus heveanensis BCC8398.</title>
        <authorList>
            <consortium name="The Broad Institute Genome Sequencing Platform"/>
            <person name="Cuomo C."/>
            <person name="Litvintseva A."/>
            <person name="Chen Y."/>
            <person name="Heitman J."/>
            <person name="Sun S."/>
            <person name="Springer D."/>
            <person name="Dromer F."/>
            <person name="Young S.K."/>
            <person name="Zeng Q."/>
            <person name="Gargeya S."/>
            <person name="Fitzgerald M."/>
            <person name="Abouelleil A."/>
            <person name="Alvarado L."/>
            <person name="Berlin A.M."/>
            <person name="Chapman S.B."/>
            <person name="Dewar J."/>
            <person name="Goldberg J."/>
            <person name="Griggs A."/>
            <person name="Gujja S."/>
            <person name="Hansen M."/>
            <person name="Howarth C."/>
            <person name="Imamovic A."/>
            <person name="Larimer J."/>
            <person name="McCowan C."/>
            <person name="Murphy C."/>
            <person name="Pearson M."/>
            <person name="Priest M."/>
            <person name="Roberts A."/>
            <person name="Saif S."/>
            <person name="Shea T."/>
            <person name="Sykes S."/>
            <person name="Wortman J."/>
            <person name="Nusbaum C."/>
            <person name="Birren B."/>
        </authorList>
    </citation>
    <scope>NUCLEOTIDE SEQUENCE [LARGE SCALE GENOMIC DNA]</scope>
    <source>
        <strain evidence="2 3">BCC8398</strain>
    </source>
</reference>
<evidence type="ECO:0000313" key="3">
    <source>
        <dbReference type="Proteomes" id="UP000092666"/>
    </source>
</evidence>
<proteinExistence type="predicted"/>
<feature type="compositionally biased region" description="Polar residues" evidence="1">
    <location>
        <begin position="8"/>
        <end position="31"/>
    </location>
</feature>
<dbReference type="EMBL" id="KV700131">
    <property type="protein sequence ID" value="OCF31723.1"/>
    <property type="molecule type" value="Genomic_DNA"/>
</dbReference>
<dbReference type="AlphaFoldDB" id="A0A1B9GL72"/>